<gene>
    <name evidence="2" type="ORF">ACFSKO_10995</name>
</gene>
<keyword evidence="2" id="KW-0808">Transferase</keyword>
<dbReference type="Pfam" id="PF13420">
    <property type="entry name" value="Acetyltransf_4"/>
    <property type="match status" value="1"/>
</dbReference>
<dbReference type="InterPro" id="IPR016181">
    <property type="entry name" value="Acyl_CoA_acyltransferase"/>
</dbReference>
<dbReference type="SUPFAM" id="SSF55729">
    <property type="entry name" value="Acyl-CoA N-acyltransferases (Nat)"/>
    <property type="match status" value="1"/>
</dbReference>
<keyword evidence="3" id="KW-1185">Reference proteome</keyword>
<dbReference type="PROSITE" id="PS51186">
    <property type="entry name" value="GNAT"/>
    <property type="match status" value="1"/>
</dbReference>
<dbReference type="PANTHER" id="PTHR43072">
    <property type="entry name" value="N-ACETYLTRANSFERASE"/>
    <property type="match status" value="1"/>
</dbReference>
<evidence type="ECO:0000313" key="2">
    <source>
        <dbReference type="EMBL" id="MFD2206145.1"/>
    </source>
</evidence>
<comment type="caution">
    <text evidence="2">The sequence shown here is derived from an EMBL/GenBank/DDBJ whole genome shotgun (WGS) entry which is preliminary data.</text>
</comment>
<name>A0ABW5BL27_9PROT</name>
<evidence type="ECO:0000313" key="3">
    <source>
        <dbReference type="Proteomes" id="UP001597294"/>
    </source>
</evidence>
<dbReference type="EC" id="2.3.-.-" evidence="2"/>
<dbReference type="InterPro" id="IPR000182">
    <property type="entry name" value="GNAT_dom"/>
</dbReference>
<reference evidence="3" key="1">
    <citation type="journal article" date="2019" name="Int. J. Syst. Evol. Microbiol.">
        <title>The Global Catalogue of Microorganisms (GCM) 10K type strain sequencing project: providing services to taxonomists for standard genome sequencing and annotation.</title>
        <authorList>
            <consortium name="The Broad Institute Genomics Platform"/>
            <consortium name="The Broad Institute Genome Sequencing Center for Infectious Disease"/>
            <person name="Wu L."/>
            <person name="Ma J."/>
        </authorList>
    </citation>
    <scope>NUCLEOTIDE SEQUENCE [LARGE SCALE GENOMIC DNA]</scope>
    <source>
        <strain evidence="3">CGMCC 4.7192</strain>
    </source>
</reference>
<accession>A0ABW5BL27</accession>
<dbReference type="Proteomes" id="UP001597294">
    <property type="component" value="Unassembled WGS sequence"/>
</dbReference>
<organism evidence="2 3">
    <name type="scientific">Kiloniella antarctica</name>
    <dbReference type="NCBI Taxonomy" id="1550907"/>
    <lineage>
        <taxon>Bacteria</taxon>
        <taxon>Pseudomonadati</taxon>
        <taxon>Pseudomonadota</taxon>
        <taxon>Alphaproteobacteria</taxon>
        <taxon>Rhodospirillales</taxon>
        <taxon>Kiloniellaceae</taxon>
        <taxon>Kiloniella</taxon>
    </lineage>
</organism>
<evidence type="ECO:0000259" key="1">
    <source>
        <dbReference type="PROSITE" id="PS51186"/>
    </source>
</evidence>
<keyword evidence="2" id="KW-0012">Acyltransferase</keyword>
<dbReference type="PANTHER" id="PTHR43072:SF8">
    <property type="entry name" value="ACYLTRANSFERASE FABY-RELATED"/>
    <property type="match status" value="1"/>
</dbReference>
<sequence>MKNHKTNHQDIFIRLVEDKDLVSITGIYADEVLHGVSSWEEVPPDNEEMSRRRDAIVKGGYPYRVAIKNDQVIGYAYASSYRPRPGYRYTVENSIYVHKDARGLGLGRLLLEDLIVECESRGYRQMIAVIGDSENKPSIDFHKCMGFAQVGVIKSIGFKFGRWMDSVIMQRPLNEGSSSLPE</sequence>
<dbReference type="EMBL" id="JBHUII010000004">
    <property type="protein sequence ID" value="MFD2206145.1"/>
    <property type="molecule type" value="Genomic_DNA"/>
</dbReference>
<dbReference type="GO" id="GO:0016746">
    <property type="term" value="F:acyltransferase activity"/>
    <property type="evidence" value="ECO:0007669"/>
    <property type="project" value="UniProtKB-KW"/>
</dbReference>
<protein>
    <submittedName>
        <fullName evidence="2">GNAT family N-acetyltransferase</fullName>
        <ecNumber evidence="2">2.3.-.-</ecNumber>
    </submittedName>
</protein>
<dbReference type="RefSeq" id="WP_380251436.1">
    <property type="nucleotide sequence ID" value="NZ_JBHUII010000004.1"/>
</dbReference>
<dbReference type="Gene3D" id="3.40.630.30">
    <property type="match status" value="1"/>
</dbReference>
<proteinExistence type="predicted"/>
<feature type="domain" description="N-acetyltransferase" evidence="1">
    <location>
        <begin position="11"/>
        <end position="174"/>
    </location>
</feature>